<keyword evidence="2" id="KW-1185">Reference proteome</keyword>
<name>A0ABM1QAV8_CAMSA</name>
<dbReference type="Proteomes" id="UP000694864">
    <property type="component" value="Chromosome 8"/>
</dbReference>
<gene>
    <name evidence="3" type="primary">LOC109125848</name>
</gene>
<reference evidence="2" key="1">
    <citation type="journal article" date="2014" name="Nat. Commun.">
        <title>The emerging biofuel crop Camelina sativa retains a highly undifferentiated hexaploid genome structure.</title>
        <authorList>
            <person name="Kagale S."/>
            <person name="Koh C."/>
            <person name="Nixon J."/>
            <person name="Bollina V."/>
            <person name="Clarke W.E."/>
            <person name="Tuteja R."/>
            <person name="Spillane C."/>
            <person name="Robinson S.J."/>
            <person name="Links M.G."/>
            <person name="Clarke C."/>
            <person name="Higgins E.E."/>
            <person name="Huebert T."/>
            <person name="Sharpe A.G."/>
            <person name="Parkin I.A."/>
        </authorList>
    </citation>
    <scope>NUCLEOTIDE SEQUENCE [LARGE SCALE GENOMIC DNA]</scope>
    <source>
        <strain evidence="2">cv. DH55</strain>
    </source>
</reference>
<reference evidence="3" key="2">
    <citation type="submission" date="2025-08" db="UniProtKB">
        <authorList>
            <consortium name="RefSeq"/>
        </authorList>
    </citation>
    <scope>IDENTIFICATION</scope>
    <source>
        <tissue evidence="3">Leaf</tissue>
    </source>
</reference>
<feature type="region of interest" description="Disordered" evidence="1">
    <location>
        <begin position="58"/>
        <end position="79"/>
    </location>
</feature>
<evidence type="ECO:0000313" key="3">
    <source>
        <dbReference type="RefSeq" id="XP_019083896.1"/>
    </source>
</evidence>
<dbReference type="GeneID" id="109125848"/>
<accession>A0ABM1QAV8</accession>
<evidence type="ECO:0000313" key="2">
    <source>
        <dbReference type="Proteomes" id="UP000694864"/>
    </source>
</evidence>
<evidence type="ECO:0000256" key="1">
    <source>
        <dbReference type="SAM" id="MobiDB-lite"/>
    </source>
</evidence>
<dbReference type="RefSeq" id="XP_019083896.1">
    <property type="nucleotide sequence ID" value="XM_019228351.1"/>
</dbReference>
<protein>
    <submittedName>
        <fullName evidence="3">LOW QUALITY PROTEIN: uncharacterized protein LOC109125848</fullName>
    </submittedName>
</protein>
<organism evidence="2 3">
    <name type="scientific">Camelina sativa</name>
    <name type="common">False flax</name>
    <name type="synonym">Myagrum sativum</name>
    <dbReference type="NCBI Taxonomy" id="90675"/>
    <lineage>
        <taxon>Eukaryota</taxon>
        <taxon>Viridiplantae</taxon>
        <taxon>Streptophyta</taxon>
        <taxon>Embryophyta</taxon>
        <taxon>Tracheophyta</taxon>
        <taxon>Spermatophyta</taxon>
        <taxon>Magnoliopsida</taxon>
        <taxon>eudicotyledons</taxon>
        <taxon>Gunneridae</taxon>
        <taxon>Pentapetalae</taxon>
        <taxon>rosids</taxon>
        <taxon>malvids</taxon>
        <taxon>Brassicales</taxon>
        <taxon>Brassicaceae</taxon>
        <taxon>Camelineae</taxon>
        <taxon>Camelina</taxon>
    </lineage>
</organism>
<proteinExistence type="predicted"/>
<sequence>MQNHMKQIVSLRFSMPQKVPLRLSHRHLHLYVFLFWYRRQISFNLGMSFSATMTENALQSRTSKKGGTKLSDIITGTHS</sequence>